<dbReference type="EMBL" id="KN848098">
    <property type="protein sequence ID" value="KIX92963.1"/>
    <property type="molecule type" value="Genomic_DNA"/>
</dbReference>
<keyword evidence="3" id="KW-1185">Reference proteome</keyword>
<dbReference type="Proteomes" id="UP000053411">
    <property type="component" value="Unassembled WGS sequence"/>
</dbReference>
<dbReference type="VEuPathDB" id="FungiDB:Z520_11236"/>
<dbReference type="RefSeq" id="XP_016627086.1">
    <property type="nucleotide sequence ID" value="XM_016781725.1"/>
</dbReference>
<evidence type="ECO:0008006" key="4">
    <source>
        <dbReference type="Google" id="ProtNLM"/>
    </source>
</evidence>
<sequence length="479" mass="54424">MDSQRGALPTPGRRSLHLSRSNSNRTPDTDDDSENSRCPSPLLTIEGGYRIDPFVRYPVVRASRGVQFMADYYVQVWAPQQAQAFSVQNGGNALLELVLPLALRNSMLFQATIAMTRAAWVLRRGSDPLADKMLLRHRGIALRELRDALMAPDRPNPDLVLLTMSTLLTLNYMINDLESFEIHLRVLENMLASTEPEYDTGVKSFVRGRALAFGVLASFLQANQPSYATRINEKGHRISTLTYPGHPFLPDLCAVIAQLPEGFAEVALSGSIAVELISFLVKLTELFIWIASSQHERNAQPKPDMTMQRAIYDLQCLSALQLTPIEMQISRALLAFCLHLYNEMSFHIPLARPLRPLLETFNAHTETPRSPWLNRCLYWCSIVTASAWDTQIDASPERHVVLDNLINKLPEARSWEDTEEMMRMFLWQDRLADEWEICWRAASFRRRRQRRGASPLAVAPLWLIEGVQKSETSSSEEYL</sequence>
<dbReference type="AlphaFoldDB" id="A0A0D2K9B6"/>
<name>A0A0D2K9B6_9EURO</name>
<organism evidence="2 3">
    <name type="scientific">Fonsecaea multimorphosa CBS 102226</name>
    <dbReference type="NCBI Taxonomy" id="1442371"/>
    <lineage>
        <taxon>Eukaryota</taxon>
        <taxon>Fungi</taxon>
        <taxon>Dikarya</taxon>
        <taxon>Ascomycota</taxon>
        <taxon>Pezizomycotina</taxon>
        <taxon>Eurotiomycetes</taxon>
        <taxon>Chaetothyriomycetidae</taxon>
        <taxon>Chaetothyriales</taxon>
        <taxon>Herpotrichiellaceae</taxon>
        <taxon>Fonsecaea</taxon>
    </lineage>
</organism>
<dbReference type="InterPro" id="IPR021858">
    <property type="entry name" value="Fun_TF"/>
</dbReference>
<feature type="region of interest" description="Disordered" evidence="1">
    <location>
        <begin position="1"/>
        <end position="38"/>
    </location>
</feature>
<protein>
    <recommendedName>
        <fullName evidence="4">Transcription factor domain-containing protein</fullName>
    </recommendedName>
</protein>
<reference evidence="2 3" key="1">
    <citation type="submission" date="2015-01" db="EMBL/GenBank/DDBJ databases">
        <title>The Genome Sequence of Fonsecaea multimorphosa CBS 102226.</title>
        <authorList>
            <consortium name="The Broad Institute Genomics Platform"/>
            <person name="Cuomo C."/>
            <person name="de Hoog S."/>
            <person name="Gorbushina A."/>
            <person name="Stielow B."/>
            <person name="Teixiera M."/>
            <person name="Abouelleil A."/>
            <person name="Chapman S.B."/>
            <person name="Priest M."/>
            <person name="Young S.K."/>
            <person name="Wortman J."/>
            <person name="Nusbaum C."/>
            <person name="Birren B."/>
        </authorList>
    </citation>
    <scope>NUCLEOTIDE SEQUENCE [LARGE SCALE GENOMIC DNA]</scope>
    <source>
        <strain evidence="2 3">CBS 102226</strain>
    </source>
</reference>
<dbReference type="PANTHER" id="PTHR37540:SF5">
    <property type="entry name" value="TRANSCRIPTION FACTOR DOMAIN-CONTAINING PROTEIN"/>
    <property type="match status" value="1"/>
</dbReference>
<evidence type="ECO:0000256" key="1">
    <source>
        <dbReference type="SAM" id="MobiDB-lite"/>
    </source>
</evidence>
<evidence type="ECO:0000313" key="3">
    <source>
        <dbReference type="Proteomes" id="UP000053411"/>
    </source>
</evidence>
<dbReference type="GeneID" id="27716982"/>
<dbReference type="PANTHER" id="PTHR37540">
    <property type="entry name" value="TRANSCRIPTION FACTOR (ACR-2), PUTATIVE-RELATED-RELATED"/>
    <property type="match status" value="1"/>
</dbReference>
<dbReference type="OrthoDB" id="4147290at2759"/>
<proteinExistence type="predicted"/>
<accession>A0A0D2K9B6</accession>
<gene>
    <name evidence="2" type="ORF">Z520_11236</name>
</gene>
<dbReference type="Pfam" id="PF11951">
    <property type="entry name" value="Fungal_trans_2"/>
    <property type="match status" value="1"/>
</dbReference>
<evidence type="ECO:0000313" key="2">
    <source>
        <dbReference type="EMBL" id="KIX92963.1"/>
    </source>
</evidence>